<evidence type="ECO:0000256" key="6">
    <source>
        <dbReference type="ARBA" id="ARBA00050038"/>
    </source>
</evidence>
<sequence>MLKQVIIVRADLKLGKGKLAAQVAHASLEAFLKVQKKFPDIVKKWLNSGAKKIVLKVSNEKELLALYRKMRRKIPSALIRDAGLTQLKPGTITCFASGPYDEKILNKYVGTLKLL</sequence>
<protein>
    <recommendedName>
        <fullName evidence="6">Peptidyl-tRNA hydrolase</fullName>
        <ecNumber evidence="2">3.1.1.29</ecNumber>
    </recommendedName>
</protein>
<evidence type="ECO:0000313" key="8">
    <source>
        <dbReference type="Proteomes" id="UP000278031"/>
    </source>
</evidence>
<accession>A0A497JIB4</accession>
<dbReference type="GO" id="GO:0004045">
    <property type="term" value="F:peptidyl-tRNA hydrolase activity"/>
    <property type="evidence" value="ECO:0007669"/>
    <property type="project" value="UniProtKB-EC"/>
</dbReference>
<dbReference type="PANTHER" id="PTHR12649">
    <property type="entry name" value="PEPTIDYL-TRNA HYDROLASE 2"/>
    <property type="match status" value="1"/>
</dbReference>
<comment type="caution">
    <text evidence="7">The sequence shown here is derived from an EMBL/GenBank/DDBJ whole genome shotgun (WGS) entry which is preliminary data.</text>
</comment>
<reference evidence="7 8" key="1">
    <citation type="submission" date="2018-06" db="EMBL/GenBank/DDBJ databases">
        <title>Extensive metabolic versatility and redundancy in microbially diverse, dynamic hydrothermal sediments.</title>
        <authorList>
            <person name="Dombrowski N."/>
            <person name="Teske A."/>
            <person name="Baker B.J."/>
        </authorList>
    </citation>
    <scope>NUCLEOTIDE SEQUENCE [LARGE SCALE GENOMIC DNA]</scope>
    <source>
        <strain evidence="7">B51_G17</strain>
    </source>
</reference>
<organism evidence="7 8">
    <name type="scientific">Candidatus Iainarchaeum sp</name>
    <dbReference type="NCBI Taxonomy" id="3101447"/>
    <lineage>
        <taxon>Archaea</taxon>
        <taxon>Candidatus Iainarchaeota</taxon>
        <taxon>Candidatus Iainarchaeia</taxon>
        <taxon>Candidatus Iainarchaeales</taxon>
        <taxon>Candidatus Iainarchaeaceae</taxon>
        <taxon>Candidatus Iainarchaeum</taxon>
    </lineage>
</organism>
<gene>
    <name evidence="7" type="ORF">DRO04_01325</name>
</gene>
<dbReference type="CDD" id="cd02430">
    <property type="entry name" value="PTH2"/>
    <property type="match status" value="1"/>
</dbReference>
<dbReference type="EMBL" id="QMWP01000038">
    <property type="protein sequence ID" value="RLG70699.1"/>
    <property type="molecule type" value="Genomic_DNA"/>
</dbReference>
<comment type="similarity">
    <text evidence="4">Belongs to the PTH2 family.</text>
</comment>
<dbReference type="Proteomes" id="UP000278031">
    <property type="component" value="Unassembled WGS sequence"/>
</dbReference>
<evidence type="ECO:0000256" key="2">
    <source>
        <dbReference type="ARBA" id="ARBA00013260"/>
    </source>
</evidence>
<dbReference type="AlphaFoldDB" id="A0A497JIB4"/>
<dbReference type="GO" id="GO:0005829">
    <property type="term" value="C:cytosol"/>
    <property type="evidence" value="ECO:0007669"/>
    <property type="project" value="TreeGrafter"/>
</dbReference>
<dbReference type="InterPro" id="IPR002833">
    <property type="entry name" value="PTH2"/>
</dbReference>
<dbReference type="FunFam" id="3.40.1490.10:FF:000001">
    <property type="entry name" value="Peptidyl-tRNA hydrolase 2"/>
    <property type="match status" value="1"/>
</dbReference>
<dbReference type="NCBIfam" id="NF003314">
    <property type="entry name" value="PRK04322.1"/>
    <property type="match status" value="1"/>
</dbReference>
<dbReference type="NCBIfam" id="TIGR00283">
    <property type="entry name" value="arch_pth2"/>
    <property type="match status" value="1"/>
</dbReference>
<dbReference type="InterPro" id="IPR023476">
    <property type="entry name" value="Pep_tRNA_hydro_II_dom_sf"/>
</dbReference>
<comment type="function">
    <text evidence="1">The natural substrate for this enzyme may be peptidyl-tRNAs which drop off the ribosome during protein synthesis.</text>
</comment>
<evidence type="ECO:0000256" key="1">
    <source>
        <dbReference type="ARBA" id="ARBA00003043"/>
    </source>
</evidence>
<comment type="catalytic activity">
    <reaction evidence="5">
        <text>an N-acyl-L-alpha-aminoacyl-tRNA + H2O = an N-acyl-L-amino acid + a tRNA + H(+)</text>
        <dbReference type="Rhea" id="RHEA:54448"/>
        <dbReference type="Rhea" id="RHEA-COMP:10123"/>
        <dbReference type="Rhea" id="RHEA-COMP:13883"/>
        <dbReference type="ChEBI" id="CHEBI:15377"/>
        <dbReference type="ChEBI" id="CHEBI:15378"/>
        <dbReference type="ChEBI" id="CHEBI:59874"/>
        <dbReference type="ChEBI" id="CHEBI:78442"/>
        <dbReference type="ChEBI" id="CHEBI:138191"/>
        <dbReference type="EC" id="3.1.1.29"/>
    </reaction>
</comment>
<keyword evidence="3 7" id="KW-0378">Hydrolase</keyword>
<dbReference type="EC" id="3.1.1.29" evidence="2"/>
<dbReference type="PANTHER" id="PTHR12649:SF11">
    <property type="entry name" value="PEPTIDYL-TRNA HYDROLASE 2, MITOCHONDRIAL"/>
    <property type="match status" value="1"/>
</dbReference>
<dbReference type="SUPFAM" id="SSF102462">
    <property type="entry name" value="Peptidyl-tRNA hydrolase II"/>
    <property type="match status" value="1"/>
</dbReference>
<evidence type="ECO:0000256" key="5">
    <source>
        <dbReference type="ARBA" id="ARBA00048707"/>
    </source>
</evidence>
<evidence type="ECO:0000256" key="4">
    <source>
        <dbReference type="ARBA" id="ARBA00038050"/>
    </source>
</evidence>
<name>A0A497JIB4_9ARCH</name>
<dbReference type="Gene3D" id="3.40.1490.10">
    <property type="entry name" value="Bit1"/>
    <property type="match status" value="1"/>
</dbReference>
<evidence type="ECO:0000256" key="3">
    <source>
        <dbReference type="ARBA" id="ARBA00022801"/>
    </source>
</evidence>
<evidence type="ECO:0000313" key="7">
    <source>
        <dbReference type="EMBL" id="RLG70699.1"/>
    </source>
</evidence>
<proteinExistence type="inferred from homology"/>
<dbReference type="Pfam" id="PF01981">
    <property type="entry name" value="PTH2"/>
    <property type="match status" value="1"/>
</dbReference>